<dbReference type="Proteomes" id="UP000828941">
    <property type="component" value="Chromosome 3"/>
</dbReference>
<gene>
    <name evidence="1" type="ORF">L6164_006419</name>
</gene>
<name>A0ACB9PTV5_BAUVA</name>
<proteinExistence type="predicted"/>
<reference evidence="1 2" key="1">
    <citation type="journal article" date="2022" name="DNA Res.">
        <title>Chromosomal-level genome assembly of the orchid tree Bauhinia variegata (Leguminosae; Cercidoideae) supports the allotetraploid origin hypothesis of Bauhinia.</title>
        <authorList>
            <person name="Zhong Y."/>
            <person name="Chen Y."/>
            <person name="Zheng D."/>
            <person name="Pang J."/>
            <person name="Liu Y."/>
            <person name="Luo S."/>
            <person name="Meng S."/>
            <person name="Qian L."/>
            <person name="Wei D."/>
            <person name="Dai S."/>
            <person name="Zhou R."/>
        </authorList>
    </citation>
    <scope>NUCLEOTIDE SEQUENCE [LARGE SCALE GENOMIC DNA]</scope>
    <source>
        <strain evidence="1">BV-YZ2020</strain>
    </source>
</reference>
<evidence type="ECO:0000313" key="2">
    <source>
        <dbReference type="Proteomes" id="UP000828941"/>
    </source>
</evidence>
<organism evidence="1 2">
    <name type="scientific">Bauhinia variegata</name>
    <name type="common">Purple orchid tree</name>
    <name type="synonym">Phanera variegata</name>
    <dbReference type="NCBI Taxonomy" id="167791"/>
    <lineage>
        <taxon>Eukaryota</taxon>
        <taxon>Viridiplantae</taxon>
        <taxon>Streptophyta</taxon>
        <taxon>Embryophyta</taxon>
        <taxon>Tracheophyta</taxon>
        <taxon>Spermatophyta</taxon>
        <taxon>Magnoliopsida</taxon>
        <taxon>eudicotyledons</taxon>
        <taxon>Gunneridae</taxon>
        <taxon>Pentapetalae</taxon>
        <taxon>rosids</taxon>
        <taxon>fabids</taxon>
        <taxon>Fabales</taxon>
        <taxon>Fabaceae</taxon>
        <taxon>Cercidoideae</taxon>
        <taxon>Cercideae</taxon>
        <taxon>Bauhiniinae</taxon>
        <taxon>Bauhinia</taxon>
    </lineage>
</organism>
<sequence length="479" mass="54179">MILFHVFFNDHVGNDFNTLFKSFPVEKKYYAAGVPGSFHGRLFPKSSLHFIHSSYALQWLSRVPREILDKDSSAFNKGKIYITNAPKEVAQAYSAQFAQDLAWFLNFRALELVPGGLMALLIPCRPLNCKNKLAAALDMLEDILLGMACKFKGINLAKQILKKAILDHFDIGTLHLDSSHALNIADLGCSIGPNTFFVVENIIEFIYLKFQSSGYDFDKFEFNVFFNDHVSNDFNTLFKSFPVEKKYYAAGVPGSFHGRLFPKSSLHFVHSSYALQWLSRVPKEILDKDSRAFNKGKIYFTTAPKEVALAYSAQFAEDMACFLNSRAVELVPGGLVALLIPCMPLNSKNTTAASIDVLGDILMDLASKGKISDELVNSFNMPLYFPTTEEVKLLIETNGNFSIEIMEPIVWPQAVININANFLHMRAGWERLVRQHFGGDIVDEVFEQFQNKMEESSIWKDSSYDHLKELFVVVKMKFV</sequence>
<accession>A0ACB9PTV5</accession>
<comment type="caution">
    <text evidence="1">The sequence shown here is derived from an EMBL/GenBank/DDBJ whole genome shotgun (WGS) entry which is preliminary data.</text>
</comment>
<keyword evidence="2" id="KW-1185">Reference proteome</keyword>
<evidence type="ECO:0000313" key="1">
    <source>
        <dbReference type="EMBL" id="KAI4352138.1"/>
    </source>
</evidence>
<protein>
    <submittedName>
        <fullName evidence="1">Uncharacterized protein</fullName>
    </submittedName>
</protein>
<dbReference type="EMBL" id="CM039428">
    <property type="protein sequence ID" value="KAI4352138.1"/>
    <property type="molecule type" value="Genomic_DNA"/>
</dbReference>